<accession>A0A5J5AQ00</accession>
<organism evidence="1 2">
    <name type="scientific">Nyssa sinensis</name>
    <dbReference type="NCBI Taxonomy" id="561372"/>
    <lineage>
        <taxon>Eukaryota</taxon>
        <taxon>Viridiplantae</taxon>
        <taxon>Streptophyta</taxon>
        <taxon>Embryophyta</taxon>
        <taxon>Tracheophyta</taxon>
        <taxon>Spermatophyta</taxon>
        <taxon>Magnoliopsida</taxon>
        <taxon>eudicotyledons</taxon>
        <taxon>Gunneridae</taxon>
        <taxon>Pentapetalae</taxon>
        <taxon>asterids</taxon>
        <taxon>Cornales</taxon>
        <taxon>Nyssaceae</taxon>
        <taxon>Nyssa</taxon>
    </lineage>
</organism>
<sequence>MDQAKPCSSPMASTCSLTVSDGEPCADANLYRIMVGRLLISKAANLDLQAFSDSDWAADRDDRRSVGAH</sequence>
<proteinExistence type="predicted"/>
<evidence type="ECO:0000313" key="1">
    <source>
        <dbReference type="EMBL" id="KAA8531487.1"/>
    </source>
</evidence>
<keyword evidence="2" id="KW-1185">Reference proteome</keyword>
<gene>
    <name evidence="1" type="ORF">F0562_006160</name>
</gene>
<reference evidence="1 2" key="1">
    <citation type="submission" date="2019-09" db="EMBL/GenBank/DDBJ databases">
        <title>A chromosome-level genome assembly of the Chinese tupelo Nyssa sinensis.</title>
        <authorList>
            <person name="Yang X."/>
            <person name="Kang M."/>
            <person name="Yang Y."/>
            <person name="Xiong H."/>
            <person name="Wang M."/>
            <person name="Zhang Z."/>
            <person name="Wang Z."/>
            <person name="Wu H."/>
            <person name="Ma T."/>
            <person name="Liu J."/>
            <person name="Xi Z."/>
        </authorList>
    </citation>
    <scope>NUCLEOTIDE SEQUENCE [LARGE SCALE GENOMIC DNA]</scope>
    <source>
        <strain evidence="1">J267</strain>
        <tissue evidence="1">Leaf</tissue>
    </source>
</reference>
<dbReference type="EMBL" id="CM018043">
    <property type="protein sequence ID" value="KAA8531487.1"/>
    <property type="molecule type" value="Genomic_DNA"/>
</dbReference>
<protein>
    <submittedName>
        <fullName evidence="1">Uncharacterized protein</fullName>
    </submittedName>
</protein>
<dbReference type="AlphaFoldDB" id="A0A5J5AQ00"/>
<dbReference type="Proteomes" id="UP000325577">
    <property type="component" value="Linkage Group LG2"/>
</dbReference>
<name>A0A5J5AQ00_9ASTE</name>
<evidence type="ECO:0000313" key="2">
    <source>
        <dbReference type="Proteomes" id="UP000325577"/>
    </source>
</evidence>